<protein>
    <recommendedName>
        <fullName evidence="1">AB hydrolase-1 domain-containing protein</fullName>
    </recommendedName>
</protein>
<gene>
    <name evidence="2" type="ORF">B5M45_18340</name>
</gene>
<dbReference type="EMBL" id="MZZM01000024">
    <property type="protein sequence ID" value="ORJ58495.1"/>
    <property type="molecule type" value="Genomic_DNA"/>
</dbReference>
<dbReference type="InterPro" id="IPR029058">
    <property type="entry name" value="AB_hydrolase_fold"/>
</dbReference>
<dbReference type="Pfam" id="PF00561">
    <property type="entry name" value="Abhydrolase_1"/>
    <property type="match status" value="1"/>
</dbReference>
<dbReference type="InterPro" id="IPR000639">
    <property type="entry name" value="Epox_hydrolase-like"/>
</dbReference>
<sequence length="286" mass="31759">MRTIRSIDVHGRRTRVLVDGQPEQPPILLLHGIGRSLEDWEPQYVALRRAGYRVIAPDLPGSGLSERLPAAITLTGLAEAALQTLDAIAETRRLHVMGHSIGGAVALQLLALEPDRVATLNLVSSAGFGAEVHPMLRLAATPVIGALATWHTSRARAQLLERQLYVDRSLATAERIDRAMMFARRRETGAVLHETARWSASIRGFRPHWRKDLLHQVSGHVRPTLIVWGDRDRILPVRQVHAARRHFPHARVQLFHGSGHLPHVEAAQAFTELTLDFLRSQPAVCA</sequence>
<proteinExistence type="predicted"/>
<evidence type="ECO:0000259" key="1">
    <source>
        <dbReference type="Pfam" id="PF00561"/>
    </source>
</evidence>
<dbReference type="STRING" id="1784.VC42_01175"/>
<evidence type="ECO:0000313" key="2">
    <source>
        <dbReference type="EMBL" id="ORJ58495.1"/>
    </source>
</evidence>
<dbReference type="PANTHER" id="PTHR43689">
    <property type="entry name" value="HYDROLASE"/>
    <property type="match status" value="1"/>
</dbReference>
<evidence type="ECO:0000313" key="3">
    <source>
        <dbReference type="Proteomes" id="UP000193040"/>
    </source>
</evidence>
<dbReference type="Proteomes" id="UP000193040">
    <property type="component" value="Unassembled WGS sequence"/>
</dbReference>
<dbReference type="PRINTS" id="PR00111">
    <property type="entry name" value="ABHYDROLASE"/>
</dbReference>
<reference evidence="2 3" key="1">
    <citation type="submission" date="2017-03" db="EMBL/GenBank/DDBJ databases">
        <title>Genomic insights into Mycobacterium simiae human colonization.</title>
        <authorList>
            <person name="Steffani J.L."/>
            <person name="Brunck M.E."/>
            <person name="Cruz E."/>
            <person name="Montiel R."/>
            <person name="Barona F."/>
        </authorList>
    </citation>
    <scope>NUCLEOTIDE SEQUENCE [LARGE SCALE GENOMIC DNA]</scope>
    <source>
        <strain evidence="2 3">MsiGto</strain>
    </source>
</reference>
<dbReference type="Gene3D" id="3.40.50.1820">
    <property type="entry name" value="alpha/beta hydrolase"/>
    <property type="match status" value="1"/>
</dbReference>
<name>A0A1X0XZX6_MYCSI</name>
<organism evidence="2 3">
    <name type="scientific">Mycobacterium simiae</name>
    <name type="common">Mycobacterium habana</name>
    <dbReference type="NCBI Taxonomy" id="1784"/>
    <lineage>
        <taxon>Bacteria</taxon>
        <taxon>Bacillati</taxon>
        <taxon>Actinomycetota</taxon>
        <taxon>Actinomycetes</taxon>
        <taxon>Mycobacteriales</taxon>
        <taxon>Mycobacteriaceae</taxon>
        <taxon>Mycobacterium</taxon>
        <taxon>Mycobacterium simiae complex</taxon>
    </lineage>
</organism>
<keyword evidence="3" id="KW-1185">Reference proteome</keyword>
<dbReference type="AlphaFoldDB" id="A0A1X0XZX6"/>
<dbReference type="PRINTS" id="PR00412">
    <property type="entry name" value="EPOXHYDRLASE"/>
</dbReference>
<dbReference type="RefSeq" id="WP_084952266.1">
    <property type="nucleotide sequence ID" value="NZ_MZZM01000024.1"/>
</dbReference>
<dbReference type="PANTHER" id="PTHR43689:SF8">
    <property type="entry name" value="ALPHA_BETA-HYDROLASES SUPERFAMILY PROTEIN"/>
    <property type="match status" value="1"/>
</dbReference>
<dbReference type="GO" id="GO:0003824">
    <property type="term" value="F:catalytic activity"/>
    <property type="evidence" value="ECO:0007669"/>
    <property type="project" value="InterPro"/>
</dbReference>
<dbReference type="SUPFAM" id="SSF53474">
    <property type="entry name" value="alpha/beta-Hydrolases"/>
    <property type="match status" value="1"/>
</dbReference>
<accession>A0A1X0XZX6</accession>
<feature type="domain" description="AB hydrolase-1" evidence="1">
    <location>
        <begin position="25"/>
        <end position="266"/>
    </location>
</feature>
<comment type="caution">
    <text evidence="2">The sequence shown here is derived from an EMBL/GenBank/DDBJ whole genome shotgun (WGS) entry which is preliminary data.</text>
</comment>
<dbReference type="InterPro" id="IPR000073">
    <property type="entry name" value="AB_hydrolase_1"/>
</dbReference>